<dbReference type="SUPFAM" id="SSF56672">
    <property type="entry name" value="DNA/RNA polymerases"/>
    <property type="match status" value="1"/>
</dbReference>
<dbReference type="PANTHER" id="PTHR11439">
    <property type="entry name" value="GAG-POL-RELATED RETROTRANSPOSON"/>
    <property type="match status" value="1"/>
</dbReference>
<evidence type="ECO:0000259" key="2">
    <source>
        <dbReference type="Pfam" id="PF07727"/>
    </source>
</evidence>
<dbReference type="PANTHER" id="PTHR11439:SF483">
    <property type="entry name" value="PEPTIDE SYNTHASE GLIP-LIKE, PUTATIVE (AFU_ORTHOLOGUE AFUA_3G12920)-RELATED"/>
    <property type="match status" value="1"/>
</dbReference>
<dbReference type="CDD" id="cd09272">
    <property type="entry name" value="RNase_HI_RT_Ty1"/>
    <property type="match status" value="1"/>
</dbReference>
<name>A0A2N5URZ7_9BASI</name>
<reference evidence="3 4" key="1">
    <citation type="submission" date="2017-11" db="EMBL/GenBank/DDBJ databases">
        <title>De novo assembly and phasing of dikaryotic genomes from two isolates of Puccinia coronata f. sp. avenae, the causal agent of oat crown rust.</title>
        <authorList>
            <person name="Miller M.E."/>
            <person name="Zhang Y."/>
            <person name="Omidvar V."/>
            <person name="Sperschneider J."/>
            <person name="Schwessinger B."/>
            <person name="Raley C."/>
            <person name="Palmer J.M."/>
            <person name="Garnica D."/>
            <person name="Upadhyaya N."/>
            <person name="Rathjen J."/>
            <person name="Taylor J.M."/>
            <person name="Park R.F."/>
            <person name="Dodds P.N."/>
            <person name="Hirsch C.D."/>
            <person name="Kianian S.F."/>
            <person name="Figueroa M."/>
        </authorList>
    </citation>
    <scope>NUCLEOTIDE SEQUENCE [LARGE SCALE GENOMIC DNA]</scope>
    <source>
        <strain evidence="3">12SD80</strain>
    </source>
</reference>
<organism evidence="3 4">
    <name type="scientific">Puccinia coronata f. sp. avenae</name>
    <dbReference type="NCBI Taxonomy" id="200324"/>
    <lineage>
        <taxon>Eukaryota</taxon>
        <taxon>Fungi</taxon>
        <taxon>Dikarya</taxon>
        <taxon>Basidiomycota</taxon>
        <taxon>Pucciniomycotina</taxon>
        <taxon>Pucciniomycetes</taxon>
        <taxon>Pucciniales</taxon>
        <taxon>Pucciniaceae</taxon>
        <taxon>Puccinia</taxon>
    </lineage>
</organism>
<evidence type="ECO:0000313" key="3">
    <source>
        <dbReference type="EMBL" id="PLW40530.1"/>
    </source>
</evidence>
<gene>
    <name evidence="3" type="ORF">PCASD_08822</name>
</gene>
<accession>A0A2N5URZ7</accession>
<evidence type="ECO:0000256" key="1">
    <source>
        <dbReference type="SAM" id="MobiDB-lite"/>
    </source>
</evidence>
<comment type="caution">
    <text evidence="3">The sequence shown here is derived from an EMBL/GenBank/DDBJ whole genome shotgun (WGS) entry which is preliminary data.</text>
</comment>
<dbReference type="EMBL" id="PGCI01000101">
    <property type="protein sequence ID" value="PLW40530.1"/>
    <property type="molecule type" value="Genomic_DNA"/>
</dbReference>
<protein>
    <recommendedName>
        <fullName evidence="2">Reverse transcriptase Ty1/copia-type domain-containing protein</fullName>
    </recommendedName>
</protein>
<sequence>MANDRTLDALNGQYANIGHQEHLDFLDYTQAPSSPDFSDELVIQKRELPQQAAVKQTEEDPEHLVIKVEEEETELEKPFSDNHYREGDSDSDNAEIEELLIPEVAEPPSRVLRNCTIKVKPVKYTHLTVEPKTFKMAISGKFPSLLTLLVLAIDLQLPVKQFDVKSAFLFAPLEKEIYIKTPKGSNRKAPYLRLVKSLYGLKQAPKNWYETLTLWFEEIEYAPSVSDACLFIHKNKDSFIFFHVDDLTVVGKPDEFEQLFLKRFPNSTAHSPDTLLGMNLIMAEDHVELSKPALIDKGLQLLELEDCKPVKTPLTPAVQLKKATKEDHQAFLKLNINYRLYTGMINYLACRTLPNLAAAVSILSRFNQRPGLSHWKEVLHCWKYLKGTRHFGLLLQPCADTASNAVSDGRIRVYIGCSHPIQTRAPGHRVNQEPIQTRWPNARATKFESVNDSLGGPAPEFESDGRIRYKLGCDHPSQLFWQCDTIGEHIQFYTNATWAEDQETQLSQSGTITFWKSCPILWNSKKQKNITMSSTESKMNALSDGEQENQWLAFLIKELWKRNLPPTVFHIDNKGLLEKLNNFGSNSKTKHLDIKIKSLCKKFKNNSIDVVGLLVGQMFIYLVKIRLGEKNCVTRLKG</sequence>
<feature type="domain" description="Reverse transcriptase Ty1/copia-type" evidence="2">
    <location>
        <begin position="144"/>
        <end position="315"/>
    </location>
</feature>
<evidence type="ECO:0000313" key="4">
    <source>
        <dbReference type="Proteomes" id="UP000235392"/>
    </source>
</evidence>
<dbReference type="Proteomes" id="UP000235392">
    <property type="component" value="Unassembled WGS sequence"/>
</dbReference>
<feature type="compositionally biased region" description="Basic and acidic residues" evidence="1">
    <location>
        <begin position="75"/>
        <end position="88"/>
    </location>
</feature>
<proteinExistence type="predicted"/>
<feature type="region of interest" description="Disordered" evidence="1">
    <location>
        <begin position="71"/>
        <end position="91"/>
    </location>
</feature>
<dbReference type="AlphaFoldDB" id="A0A2N5URZ7"/>
<dbReference type="InterPro" id="IPR043502">
    <property type="entry name" value="DNA/RNA_pol_sf"/>
</dbReference>
<dbReference type="InterPro" id="IPR013103">
    <property type="entry name" value="RVT_2"/>
</dbReference>
<dbReference type="Pfam" id="PF07727">
    <property type="entry name" value="RVT_2"/>
    <property type="match status" value="1"/>
</dbReference>